<accession>A0A914LKN0</accession>
<reference evidence="2" key="1">
    <citation type="submission" date="2022-11" db="UniProtKB">
        <authorList>
            <consortium name="WormBaseParasite"/>
        </authorList>
    </citation>
    <scope>IDENTIFICATION</scope>
</reference>
<evidence type="ECO:0000313" key="1">
    <source>
        <dbReference type="Proteomes" id="UP000887563"/>
    </source>
</evidence>
<keyword evidence="1" id="KW-1185">Reference proteome</keyword>
<sequence length="77" mass="8345">MLWLPFGQAAPKQRCSGIGNIFIVASLITPICPSDPSSICNKSGPEDSRGTCPSLLGCKIPRLVQIRTEMNRAHVHK</sequence>
<organism evidence="1 2">
    <name type="scientific">Meloidogyne incognita</name>
    <name type="common">Southern root-knot nematode worm</name>
    <name type="synonym">Oxyuris incognita</name>
    <dbReference type="NCBI Taxonomy" id="6306"/>
    <lineage>
        <taxon>Eukaryota</taxon>
        <taxon>Metazoa</taxon>
        <taxon>Ecdysozoa</taxon>
        <taxon>Nematoda</taxon>
        <taxon>Chromadorea</taxon>
        <taxon>Rhabditida</taxon>
        <taxon>Tylenchina</taxon>
        <taxon>Tylenchomorpha</taxon>
        <taxon>Tylenchoidea</taxon>
        <taxon>Meloidogynidae</taxon>
        <taxon>Meloidogyninae</taxon>
        <taxon>Meloidogyne</taxon>
        <taxon>Meloidogyne incognita group</taxon>
    </lineage>
</organism>
<name>A0A914LKN0_MELIC</name>
<dbReference type="Proteomes" id="UP000887563">
    <property type="component" value="Unplaced"/>
</dbReference>
<evidence type="ECO:0000313" key="2">
    <source>
        <dbReference type="WBParaSite" id="Minc3s00607g15044"/>
    </source>
</evidence>
<proteinExistence type="predicted"/>
<protein>
    <submittedName>
        <fullName evidence="2">Uncharacterized protein</fullName>
    </submittedName>
</protein>
<dbReference type="WBParaSite" id="Minc3s00607g15044">
    <property type="protein sequence ID" value="Minc3s00607g15044"/>
    <property type="gene ID" value="Minc3s00607g15044"/>
</dbReference>
<dbReference type="AlphaFoldDB" id="A0A914LKN0"/>